<dbReference type="SUPFAM" id="SSF53448">
    <property type="entry name" value="Nucleotide-diphospho-sugar transferases"/>
    <property type="match status" value="1"/>
</dbReference>
<evidence type="ECO:0000313" key="6">
    <source>
        <dbReference type="Proteomes" id="UP001501588"/>
    </source>
</evidence>
<protein>
    <recommendedName>
        <fullName evidence="4">Glycosyltransferase 2-like domain-containing protein</fullName>
    </recommendedName>
</protein>
<dbReference type="InterPro" id="IPR001173">
    <property type="entry name" value="Glyco_trans_2-like"/>
</dbReference>
<evidence type="ECO:0000256" key="2">
    <source>
        <dbReference type="ARBA" id="ARBA00022676"/>
    </source>
</evidence>
<sequence>MSPPAYPPPRHLAGAPSAPAAEYDADVVILAMDRARETVEAVASARAQTGVSKHVWIADQGSDPENLAILKAAVGDAPDATLVRLDRNWGVAGGRNRATALGSGRAVFALDNDAEFDGADTLARAVRALDAEADLAAIGCRILVHATGEEDLSSWGYPPALLPRAADSFDAATFVGAGHAIRRADFEAAGGYDDALFFCWEEYDWSLRAINAGKRVRYRGDIAVRHKVSGQHRFAWSGTRWFHFVRNRLYIEMKYGASWPSLLPRFLAYQAKGARNGVLAQGLRAGPAALRLAAEFRPPAGQEHLYRLTPAARGYLARNDAAHRGGLLDRVRREVLASLPSAPSKPAAR</sequence>
<gene>
    <name evidence="5" type="ORF">GCM10009416_17220</name>
</gene>
<reference evidence="5 6" key="1">
    <citation type="journal article" date="2019" name="Int. J. Syst. Evol. Microbiol.">
        <title>The Global Catalogue of Microorganisms (GCM) 10K type strain sequencing project: providing services to taxonomists for standard genome sequencing and annotation.</title>
        <authorList>
            <consortium name="The Broad Institute Genomics Platform"/>
            <consortium name="The Broad Institute Genome Sequencing Center for Infectious Disease"/>
            <person name="Wu L."/>
            <person name="Ma J."/>
        </authorList>
    </citation>
    <scope>NUCLEOTIDE SEQUENCE [LARGE SCALE GENOMIC DNA]</scope>
    <source>
        <strain evidence="5 6">JCM 9933</strain>
    </source>
</reference>
<dbReference type="PANTHER" id="PTHR43179:SF12">
    <property type="entry name" value="GALACTOFURANOSYLTRANSFERASE GLFT2"/>
    <property type="match status" value="1"/>
</dbReference>
<dbReference type="PANTHER" id="PTHR43179">
    <property type="entry name" value="RHAMNOSYLTRANSFERASE WBBL"/>
    <property type="match status" value="1"/>
</dbReference>
<feature type="domain" description="Glycosyltransferase 2-like" evidence="4">
    <location>
        <begin position="27"/>
        <end position="187"/>
    </location>
</feature>
<evidence type="ECO:0000256" key="3">
    <source>
        <dbReference type="ARBA" id="ARBA00022679"/>
    </source>
</evidence>
<organism evidence="5 6">
    <name type="scientific">Craurococcus roseus</name>
    <dbReference type="NCBI Taxonomy" id="77585"/>
    <lineage>
        <taxon>Bacteria</taxon>
        <taxon>Pseudomonadati</taxon>
        <taxon>Pseudomonadota</taxon>
        <taxon>Alphaproteobacteria</taxon>
        <taxon>Acetobacterales</taxon>
        <taxon>Acetobacteraceae</taxon>
        <taxon>Craurococcus</taxon>
    </lineage>
</organism>
<name>A0ABN1F1R2_9PROT</name>
<keyword evidence="6" id="KW-1185">Reference proteome</keyword>
<dbReference type="Proteomes" id="UP001501588">
    <property type="component" value="Unassembled WGS sequence"/>
</dbReference>
<evidence type="ECO:0000256" key="1">
    <source>
        <dbReference type="ARBA" id="ARBA00006739"/>
    </source>
</evidence>
<dbReference type="InterPro" id="IPR029044">
    <property type="entry name" value="Nucleotide-diphossugar_trans"/>
</dbReference>
<accession>A0ABN1F1R2</accession>
<proteinExistence type="inferred from homology"/>
<dbReference type="RefSeq" id="WP_343894823.1">
    <property type="nucleotide sequence ID" value="NZ_BAAAFZ010000019.1"/>
</dbReference>
<dbReference type="EMBL" id="BAAAFZ010000019">
    <property type="protein sequence ID" value="GAA0579370.1"/>
    <property type="molecule type" value="Genomic_DNA"/>
</dbReference>
<dbReference type="Gene3D" id="3.90.550.10">
    <property type="entry name" value="Spore Coat Polysaccharide Biosynthesis Protein SpsA, Chain A"/>
    <property type="match status" value="1"/>
</dbReference>
<keyword evidence="2" id="KW-0328">Glycosyltransferase</keyword>
<dbReference type="Pfam" id="PF00535">
    <property type="entry name" value="Glycos_transf_2"/>
    <property type="match status" value="1"/>
</dbReference>
<evidence type="ECO:0000259" key="4">
    <source>
        <dbReference type="Pfam" id="PF00535"/>
    </source>
</evidence>
<keyword evidence="3" id="KW-0808">Transferase</keyword>
<comment type="similarity">
    <text evidence="1">Belongs to the glycosyltransferase 2 family.</text>
</comment>
<comment type="caution">
    <text evidence="5">The sequence shown here is derived from an EMBL/GenBank/DDBJ whole genome shotgun (WGS) entry which is preliminary data.</text>
</comment>
<evidence type="ECO:0000313" key="5">
    <source>
        <dbReference type="EMBL" id="GAA0579370.1"/>
    </source>
</evidence>